<sequence length="405" mass="45938">MSATVKSPTSCTVQKIYPTIEECKINNLVKCTEDGCSNVFTSESNLTLHLAKTHKKSQLLEPDLHVKQYYCPELKCVYNENYCGINFQCCDCQASYSCYETLKTHGRRKKHNILLKSEYKSKVTASKSEELISCNRSRLILPKQCVSLVVLLGASKNMTNRESQTESEKPKLRSKMTQVNRNAVMTSKNTQQTQTGAKQHHLTVETQTIGDFFNINRKQMDILAEASDQKSSNTQTDSIESRNTSCNTSFNLDDFDLALKSDIEKNSLGTQTLDNTQSIDIYSTSTATHDSIHTDTSDLLTETINDNFEFYNCNSETQTDFMLGDEMFNCDYYMSNMYTQTCDAIFSDLGFSDIQTQTVIDDVLRSVESQTMMSRGRKNVTCKDTTHMETQTDLEFLNMLEVINS</sequence>
<dbReference type="GO" id="GO:0000981">
    <property type="term" value="F:DNA-binding transcription factor activity, RNA polymerase II-specific"/>
    <property type="evidence" value="ECO:0007669"/>
    <property type="project" value="TreeGrafter"/>
</dbReference>
<dbReference type="InterPro" id="IPR055303">
    <property type="entry name" value="ATMIN"/>
</dbReference>
<keyword evidence="1" id="KW-0862">Zinc</keyword>
<name>A0AAV8WDN1_9CUCU</name>
<dbReference type="GO" id="GO:0000976">
    <property type="term" value="F:transcription cis-regulatory region binding"/>
    <property type="evidence" value="ECO:0007669"/>
    <property type="project" value="InterPro"/>
</dbReference>
<dbReference type="Proteomes" id="UP001159042">
    <property type="component" value="Unassembled WGS sequence"/>
</dbReference>
<dbReference type="SMART" id="SM00355">
    <property type="entry name" value="ZnF_C2H2"/>
    <property type="match status" value="2"/>
</dbReference>
<evidence type="ECO:0000259" key="2">
    <source>
        <dbReference type="PROSITE" id="PS50157"/>
    </source>
</evidence>
<protein>
    <recommendedName>
        <fullName evidence="2">C2H2-type domain-containing protein</fullName>
    </recommendedName>
</protein>
<dbReference type="PROSITE" id="PS00028">
    <property type="entry name" value="ZINC_FINGER_C2H2_1"/>
    <property type="match status" value="2"/>
</dbReference>
<evidence type="ECO:0000313" key="4">
    <source>
        <dbReference type="Proteomes" id="UP001159042"/>
    </source>
</evidence>
<dbReference type="GO" id="GO:0005634">
    <property type="term" value="C:nucleus"/>
    <property type="evidence" value="ECO:0007669"/>
    <property type="project" value="TreeGrafter"/>
</dbReference>
<feature type="domain" description="C2H2-type" evidence="2">
    <location>
        <begin position="29"/>
        <end position="59"/>
    </location>
</feature>
<comment type="caution">
    <text evidence="3">The sequence shown here is derived from an EMBL/GenBank/DDBJ whole genome shotgun (WGS) entry which is preliminary data.</text>
</comment>
<dbReference type="PANTHER" id="PTHR46664">
    <property type="entry name" value="ATM INTERACTOR"/>
    <property type="match status" value="1"/>
</dbReference>
<dbReference type="InterPro" id="IPR036236">
    <property type="entry name" value="Znf_C2H2_sf"/>
</dbReference>
<gene>
    <name evidence="3" type="ORF">NQ315_000689</name>
</gene>
<dbReference type="SUPFAM" id="SSF57667">
    <property type="entry name" value="beta-beta-alpha zinc fingers"/>
    <property type="match status" value="1"/>
</dbReference>
<reference evidence="3 4" key="1">
    <citation type="journal article" date="2023" name="Insect Mol. Biol.">
        <title>Genome sequencing provides insights into the evolution of gene families encoding plant cell wall-degrading enzymes in longhorned beetles.</title>
        <authorList>
            <person name="Shin N.R."/>
            <person name="Okamura Y."/>
            <person name="Kirsch R."/>
            <person name="Pauchet Y."/>
        </authorList>
    </citation>
    <scope>NUCLEOTIDE SEQUENCE [LARGE SCALE GENOMIC DNA]</scope>
    <source>
        <strain evidence="3">EAD_L_NR</strain>
    </source>
</reference>
<keyword evidence="1" id="KW-0863">Zinc-finger</keyword>
<keyword evidence="1" id="KW-0479">Metal-binding</keyword>
<evidence type="ECO:0000256" key="1">
    <source>
        <dbReference type="PROSITE-ProRule" id="PRU00042"/>
    </source>
</evidence>
<dbReference type="PANTHER" id="PTHR46664:SF1">
    <property type="entry name" value="ATM INTERACTOR"/>
    <property type="match status" value="1"/>
</dbReference>
<dbReference type="Gene3D" id="3.30.160.60">
    <property type="entry name" value="Classic Zinc Finger"/>
    <property type="match status" value="1"/>
</dbReference>
<dbReference type="PROSITE" id="PS50157">
    <property type="entry name" value="ZINC_FINGER_C2H2_2"/>
    <property type="match status" value="1"/>
</dbReference>
<dbReference type="InterPro" id="IPR013087">
    <property type="entry name" value="Znf_C2H2_type"/>
</dbReference>
<keyword evidence="4" id="KW-1185">Reference proteome</keyword>
<evidence type="ECO:0000313" key="3">
    <source>
        <dbReference type="EMBL" id="KAJ8924541.1"/>
    </source>
</evidence>
<accession>A0AAV8WDN1</accession>
<proteinExistence type="predicted"/>
<dbReference type="EMBL" id="JANEYG010000002">
    <property type="protein sequence ID" value="KAJ8924541.1"/>
    <property type="molecule type" value="Genomic_DNA"/>
</dbReference>
<dbReference type="GO" id="GO:0045944">
    <property type="term" value="P:positive regulation of transcription by RNA polymerase II"/>
    <property type="evidence" value="ECO:0007669"/>
    <property type="project" value="InterPro"/>
</dbReference>
<dbReference type="GO" id="GO:0008270">
    <property type="term" value="F:zinc ion binding"/>
    <property type="evidence" value="ECO:0007669"/>
    <property type="project" value="UniProtKB-KW"/>
</dbReference>
<organism evidence="3 4">
    <name type="scientific">Exocentrus adspersus</name>
    <dbReference type="NCBI Taxonomy" id="1586481"/>
    <lineage>
        <taxon>Eukaryota</taxon>
        <taxon>Metazoa</taxon>
        <taxon>Ecdysozoa</taxon>
        <taxon>Arthropoda</taxon>
        <taxon>Hexapoda</taxon>
        <taxon>Insecta</taxon>
        <taxon>Pterygota</taxon>
        <taxon>Neoptera</taxon>
        <taxon>Endopterygota</taxon>
        <taxon>Coleoptera</taxon>
        <taxon>Polyphaga</taxon>
        <taxon>Cucujiformia</taxon>
        <taxon>Chrysomeloidea</taxon>
        <taxon>Cerambycidae</taxon>
        <taxon>Lamiinae</taxon>
        <taxon>Acanthocinini</taxon>
        <taxon>Exocentrus</taxon>
    </lineage>
</organism>
<dbReference type="AlphaFoldDB" id="A0AAV8WDN1"/>